<evidence type="ECO:0000313" key="3">
    <source>
        <dbReference type="Proteomes" id="UP000630805"/>
    </source>
</evidence>
<proteinExistence type="predicted"/>
<evidence type="ECO:0000313" key="2">
    <source>
        <dbReference type="EMBL" id="NVO58565.1"/>
    </source>
</evidence>
<protein>
    <recommendedName>
        <fullName evidence="4">ABC transporter permease</fullName>
    </recommendedName>
</protein>
<dbReference type="Proteomes" id="UP000630805">
    <property type="component" value="Unassembled WGS sequence"/>
</dbReference>
<feature type="non-terminal residue" evidence="2">
    <location>
        <position position="1"/>
    </location>
</feature>
<keyword evidence="1" id="KW-1133">Transmembrane helix</keyword>
<gene>
    <name evidence="2" type="ORF">HW561_22550</name>
</gene>
<organism evidence="2 3">
    <name type="scientific">Ruegeria haliotis</name>
    <dbReference type="NCBI Taxonomy" id="2747601"/>
    <lineage>
        <taxon>Bacteria</taxon>
        <taxon>Pseudomonadati</taxon>
        <taxon>Pseudomonadota</taxon>
        <taxon>Alphaproteobacteria</taxon>
        <taxon>Rhodobacterales</taxon>
        <taxon>Roseobacteraceae</taxon>
        <taxon>Ruegeria</taxon>
    </lineage>
</organism>
<reference evidence="2 3" key="1">
    <citation type="submission" date="2020-06" db="EMBL/GenBank/DDBJ databases">
        <authorList>
            <person name="Cao W.R."/>
        </authorList>
    </citation>
    <scope>NUCLEOTIDE SEQUENCE [LARGE SCALE GENOMIC DNA]</scope>
    <source>
        <strain evidence="2 3">B1Z28</strain>
    </source>
</reference>
<keyword evidence="1" id="KW-0472">Membrane</keyword>
<accession>A0ABX2PY45</accession>
<dbReference type="EMBL" id="JABXWT010000031">
    <property type="protein sequence ID" value="NVO58565.1"/>
    <property type="molecule type" value="Genomic_DNA"/>
</dbReference>
<name>A0ABX2PY45_9RHOB</name>
<comment type="caution">
    <text evidence="2">The sequence shown here is derived from an EMBL/GenBank/DDBJ whole genome shotgun (WGS) entry which is preliminary data.</text>
</comment>
<keyword evidence="3" id="KW-1185">Reference proteome</keyword>
<keyword evidence="1" id="KW-0812">Transmembrane</keyword>
<feature type="transmembrane region" description="Helical" evidence="1">
    <location>
        <begin position="56"/>
        <end position="75"/>
    </location>
</feature>
<evidence type="ECO:0008006" key="4">
    <source>
        <dbReference type="Google" id="ProtNLM"/>
    </source>
</evidence>
<evidence type="ECO:0000256" key="1">
    <source>
        <dbReference type="SAM" id="Phobius"/>
    </source>
</evidence>
<sequence>QTSLFTFDSYQSFEDRMAGRSDAAIYNRQSLDGVVTEGLNARFRDIFLLKLDAGRIAAGSQAAVILVVSVVLSAFG</sequence>